<dbReference type="EMBL" id="LR536450">
    <property type="protein sequence ID" value="VFU09356.1"/>
    <property type="molecule type" value="Genomic_DNA"/>
</dbReference>
<evidence type="ECO:0000256" key="3">
    <source>
        <dbReference type="ARBA" id="ARBA00013194"/>
    </source>
</evidence>
<dbReference type="GO" id="GO:0043022">
    <property type="term" value="F:ribosome binding"/>
    <property type="evidence" value="ECO:0007669"/>
    <property type="project" value="TreeGrafter"/>
</dbReference>
<dbReference type="Pfam" id="PF00254">
    <property type="entry name" value="FKBP_C"/>
    <property type="match status" value="1"/>
</dbReference>
<keyword evidence="8 12" id="KW-0413">Isomerase</keyword>
<comment type="catalytic activity">
    <reaction evidence="1 12 13">
        <text>[protein]-peptidylproline (omega=180) = [protein]-peptidylproline (omega=0)</text>
        <dbReference type="Rhea" id="RHEA:16237"/>
        <dbReference type="Rhea" id="RHEA-COMP:10747"/>
        <dbReference type="Rhea" id="RHEA-COMP:10748"/>
        <dbReference type="ChEBI" id="CHEBI:83833"/>
        <dbReference type="ChEBI" id="CHEBI:83834"/>
        <dbReference type="EC" id="5.2.1.8"/>
    </reaction>
</comment>
<comment type="function">
    <text evidence="10 12">Involved in protein export. Acts as a chaperone by maintaining the newly synthesized protein in an open conformation. Functions as a peptidyl-prolyl cis-trans isomerase.</text>
</comment>
<evidence type="ECO:0000256" key="14">
    <source>
        <dbReference type="RuleBase" id="RU003914"/>
    </source>
</evidence>
<evidence type="ECO:0000256" key="13">
    <source>
        <dbReference type="PROSITE-ProRule" id="PRU00277"/>
    </source>
</evidence>
<dbReference type="InterPro" id="IPR036611">
    <property type="entry name" value="Trigger_fac_ribosome-bd_sf"/>
</dbReference>
<dbReference type="Pfam" id="PF05697">
    <property type="entry name" value="Trigger_N"/>
    <property type="match status" value="1"/>
</dbReference>
<evidence type="ECO:0000313" key="16">
    <source>
        <dbReference type="EMBL" id="VFU09356.1"/>
    </source>
</evidence>
<evidence type="ECO:0000259" key="15">
    <source>
        <dbReference type="PROSITE" id="PS50059"/>
    </source>
</evidence>
<evidence type="ECO:0000256" key="12">
    <source>
        <dbReference type="HAMAP-Rule" id="MF_00303"/>
    </source>
</evidence>
<dbReference type="SUPFAM" id="SSF109998">
    <property type="entry name" value="Triger factor/SurA peptide-binding domain-like"/>
    <property type="match status" value="1"/>
</dbReference>
<reference evidence="16 17" key="1">
    <citation type="submission" date="2019-03" db="EMBL/GenBank/DDBJ databases">
        <authorList>
            <person name="Kox A.R. M."/>
        </authorList>
    </citation>
    <scope>NUCLEOTIDE SEQUENCE [LARGE SCALE GENOMIC DNA]</scope>
    <source>
        <strain evidence="16">MTUNDRAET4 annotated genome</strain>
    </source>
</reference>
<dbReference type="Gene3D" id="3.30.70.1050">
    <property type="entry name" value="Trigger factor ribosome-binding domain"/>
    <property type="match status" value="1"/>
</dbReference>
<dbReference type="EC" id="5.2.1.8" evidence="3 12"/>
<evidence type="ECO:0000256" key="9">
    <source>
        <dbReference type="ARBA" id="ARBA00023306"/>
    </source>
</evidence>
<proteinExistence type="inferred from homology"/>
<name>A0A4U8Z233_METTU</name>
<dbReference type="NCBIfam" id="TIGR00115">
    <property type="entry name" value="tig"/>
    <property type="match status" value="1"/>
</dbReference>
<gene>
    <name evidence="12 16" type="primary">tig</name>
    <name evidence="16" type="ORF">MTUNDRAET4_2469</name>
</gene>
<dbReference type="PROSITE" id="PS50059">
    <property type="entry name" value="FKBP_PPIASE"/>
    <property type="match status" value="1"/>
</dbReference>
<comment type="similarity">
    <text evidence="2 12 14">Belongs to the FKBP-type PPIase family. Tig subfamily.</text>
</comment>
<dbReference type="GO" id="GO:0015031">
    <property type="term" value="P:protein transport"/>
    <property type="evidence" value="ECO:0007669"/>
    <property type="project" value="UniProtKB-UniRule"/>
</dbReference>
<dbReference type="HAMAP" id="MF_00303">
    <property type="entry name" value="Trigger_factor_Tig"/>
    <property type="match status" value="1"/>
</dbReference>
<comment type="subcellular location">
    <subcellularLocation>
        <location evidence="12">Cytoplasm</location>
    </subcellularLocation>
    <text evidence="12">About half TF is bound to the ribosome near the polypeptide exit tunnel while the other half is free in the cytoplasm.</text>
</comment>
<dbReference type="InterPro" id="IPR046357">
    <property type="entry name" value="PPIase_dom_sf"/>
</dbReference>
<dbReference type="InterPro" id="IPR008881">
    <property type="entry name" value="Trigger_fac_ribosome-bd_bac"/>
</dbReference>
<dbReference type="InterPro" id="IPR005215">
    <property type="entry name" value="Trig_fac"/>
</dbReference>
<dbReference type="InterPro" id="IPR008880">
    <property type="entry name" value="Trigger_fac_C"/>
</dbReference>
<dbReference type="AlphaFoldDB" id="A0A4U8Z233"/>
<dbReference type="Gene3D" id="1.10.3120.10">
    <property type="entry name" value="Trigger factor, C-terminal domain"/>
    <property type="match status" value="1"/>
</dbReference>
<dbReference type="GO" id="GO:0005737">
    <property type="term" value="C:cytoplasm"/>
    <property type="evidence" value="ECO:0007669"/>
    <property type="project" value="UniProtKB-SubCell"/>
</dbReference>
<evidence type="ECO:0000256" key="8">
    <source>
        <dbReference type="ARBA" id="ARBA00023235"/>
    </source>
</evidence>
<evidence type="ECO:0000256" key="10">
    <source>
        <dbReference type="ARBA" id="ARBA00024849"/>
    </source>
</evidence>
<evidence type="ECO:0000256" key="2">
    <source>
        <dbReference type="ARBA" id="ARBA00005464"/>
    </source>
</evidence>
<keyword evidence="5 12" id="KW-0132">Cell division</keyword>
<sequence>MKFRAGDEVEKVGQTMQVTETLSQGLKREFKVVLPATDLATRLDSQLSEIQAKARINGFRPGKVPVAHLKRLYGRSIMAEVVQEAVNEAHRKIVEDNALRPASQPKIDFPGEKDELEKAFEAKADFAFTVALEVLPKIEVGSFEGIEIERLVAEVNDAEVDEVLKRLADQSRTYSPKEGEGVAAQKGDKATIDFIGKIDGEAFEGGAGEGIDLVLGSGSFIPGFEEQLEGLGVGESRTVSVTFPEDYSAEALAGKAATFEVTLKGLAAPGEVKIDDELAKGFGLEDLEKLKESIKANIARDYAAASRRKWKRELLDALDKKYSFELPEGLVTQEFDAVWRRVEAEQSQSGRSFEDEGTTEEAARADYRTIAERRVRLGLLLADIGDAAGVKVADEEVSEALFERARSFPGQEKLIWEYYQKNPAALAEIRAPLYEEKVIDHILGLIKVNDKTVSKEDLLAIEDDEDEIERKDSEKAEDAALA</sequence>
<dbReference type="GO" id="GO:0044183">
    <property type="term" value="F:protein folding chaperone"/>
    <property type="evidence" value="ECO:0007669"/>
    <property type="project" value="TreeGrafter"/>
</dbReference>
<organism evidence="16 17">
    <name type="scientific">Methylocella tundrae</name>
    <dbReference type="NCBI Taxonomy" id="227605"/>
    <lineage>
        <taxon>Bacteria</taxon>
        <taxon>Pseudomonadati</taxon>
        <taxon>Pseudomonadota</taxon>
        <taxon>Alphaproteobacteria</taxon>
        <taxon>Hyphomicrobiales</taxon>
        <taxon>Beijerinckiaceae</taxon>
        <taxon>Methylocella</taxon>
    </lineage>
</organism>
<protein>
    <recommendedName>
        <fullName evidence="4 12">Trigger factor</fullName>
        <shortName evidence="12">TF</shortName>
        <ecNumber evidence="3 12">5.2.1.8</ecNumber>
    </recommendedName>
    <alternativeName>
        <fullName evidence="11 12">PPIase</fullName>
    </alternativeName>
</protein>
<dbReference type="GO" id="GO:0043335">
    <property type="term" value="P:protein unfolding"/>
    <property type="evidence" value="ECO:0007669"/>
    <property type="project" value="TreeGrafter"/>
</dbReference>
<evidence type="ECO:0000256" key="5">
    <source>
        <dbReference type="ARBA" id="ARBA00022618"/>
    </source>
</evidence>
<dbReference type="PIRSF" id="PIRSF003095">
    <property type="entry name" value="Trigger_factor"/>
    <property type="match status" value="1"/>
</dbReference>
<dbReference type="InterPro" id="IPR027304">
    <property type="entry name" value="Trigger_fact/SurA_dom_sf"/>
</dbReference>
<keyword evidence="9 12" id="KW-0131">Cell cycle</keyword>
<dbReference type="FunFam" id="3.10.50.40:FF:000001">
    <property type="entry name" value="Trigger factor"/>
    <property type="match status" value="1"/>
</dbReference>
<dbReference type="Pfam" id="PF05698">
    <property type="entry name" value="Trigger_C"/>
    <property type="match status" value="1"/>
</dbReference>
<feature type="domain" description="PPIase FKBP-type" evidence="15">
    <location>
        <begin position="187"/>
        <end position="288"/>
    </location>
</feature>
<keyword evidence="6 12" id="KW-0697">Rotamase</keyword>
<accession>A0A4U8Z233</accession>
<evidence type="ECO:0000256" key="6">
    <source>
        <dbReference type="ARBA" id="ARBA00023110"/>
    </source>
</evidence>
<dbReference type="SUPFAM" id="SSF102735">
    <property type="entry name" value="Trigger factor ribosome-binding domain"/>
    <property type="match status" value="1"/>
</dbReference>
<dbReference type="GO" id="GO:0051083">
    <property type="term" value="P:'de novo' cotranslational protein folding"/>
    <property type="evidence" value="ECO:0007669"/>
    <property type="project" value="TreeGrafter"/>
</dbReference>
<dbReference type="Gene3D" id="3.10.50.40">
    <property type="match status" value="1"/>
</dbReference>
<evidence type="ECO:0000313" key="17">
    <source>
        <dbReference type="Proteomes" id="UP000294360"/>
    </source>
</evidence>
<dbReference type="KEGG" id="mtun:MTUNDRAET4_2469"/>
<evidence type="ECO:0000256" key="11">
    <source>
        <dbReference type="ARBA" id="ARBA00029986"/>
    </source>
</evidence>
<evidence type="ECO:0000256" key="4">
    <source>
        <dbReference type="ARBA" id="ARBA00016902"/>
    </source>
</evidence>
<dbReference type="PANTHER" id="PTHR30560">
    <property type="entry name" value="TRIGGER FACTOR CHAPERONE AND PEPTIDYL-PROLYL CIS/TRANS ISOMERASE"/>
    <property type="match status" value="1"/>
</dbReference>
<keyword evidence="12" id="KW-0963">Cytoplasm</keyword>
<keyword evidence="7 12" id="KW-0143">Chaperone</keyword>
<evidence type="ECO:0000256" key="7">
    <source>
        <dbReference type="ARBA" id="ARBA00023186"/>
    </source>
</evidence>
<dbReference type="PANTHER" id="PTHR30560:SF3">
    <property type="entry name" value="TRIGGER FACTOR-LIKE PROTEIN TIG, CHLOROPLASTIC"/>
    <property type="match status" value="1"/>
</dbReference>
<evidence type="ECO:0000256" key="1">
    <source>
        <dbReference type="ARBA" id="ARBA00000971"/>
    </source>
</evidence>
<dbReference type="GO" id="GO:0051301">
    <property type="term" value="P:cell division"/>
    <property type="evidence" value="ECO:0007669"/>
    <property type="project" value="UniProtKB-KW"/>
</dbReference>
<dbReference type="GO" id="GO:0003755">
    <property type="term" value="F:peptidyl-prolyl cis-trans isomerase activity"/>
    <property type="evidence" value="ECO:0007669"/>
    <property type="project" value="UniProtKB-UniRule"/>
</dbReference>
<dbReference type="InterPro" id="IPR001179">
    <property type="entry name" value="PPIase_FKBP_dom"/>
</dbReference>
<dbReference type="InterPro" id="IPR037041">
    <property type="entry name" value="Trigger_fac_C_sf"/>
</dbReference>
<comment type="domain">
    <text evidence="12">Consists of 3 domains; the N-terminus binds the ribosome, the middle domain has PPIase activity, while the C-terminus has intrinsic chaperone activity on its own.</text>
</comment>
<dbReference type="Proteomes" id="UP000294360">
    <property type="component" value="Chromosome"/>
</dbReference>
<dbReference type="SUPFAM" id="SSF54534">
    <property type="entry name" value="FKBP-like"/>
    <property type="match status" value="1"/>
</dbReference>